<accession>A0A6N2CD43</accession>
<dbReference type="Pfam" id="PF11250">
    <property type="entry name" value="FAF"/>
    <property type="match status" value="1"/>
</dbReference>
<dbReference type="EMBL" id="RXGB01000215">
    <property type="protein sequence ID" value="TMX04526.1"/>
    <property type="molecule type" value="Genomic_DNA"/>
</dbReference>
<feature type="domain" description="FAF" evidence="2">
    <location>
        <begin position="87"/>
        <end position="133"/>
    </location>
</feature>
<dbReference type="PANTHER" id="PTHR33155">
    <property type="entry name" value="FANTASTIC FOUR-LIKE PROTEIN (DUF3049)"/>
    <property type="match status" value="1"/>
</dbReference>
<evidence type="ECO:0000259" key="2">
    <source>
        <dbReference type="Pfam" id="PF11250"/>
    </source>
</evidence>
<reference evidence="3" key="1">
    <citation type="submission" date="2019-05" db="EMBL/GenBank/DDBJ databases">
        <title>The de novo reference genome and transcriptome assemblies of the wild tomato species Solanum chilense.</title>
        <authorList>
            <person name="Stam R."/>
            <person name="Nosenko T."/>
            <person name="Hoerger A.C."/>
            <person name="Stephan W."/>
            <person name="Seidel M.A."/>
            <person name="Kuhn J.M.M."/>
            <person name="Haberer G."/>
            <person name="Tellier A."/>
        </authorList>
    </citation>
    <scope>NUCLEOTIDE SEQUENCE</scope>
    <source>
        <tissue evidence="3">Mature leaves</tissue>
    </source>
</reference>
<gene>
    <name evidence="3" type="ORF">EJD97_007854</name>
</gene>
<dbReference type="InterPro" id="IPR021410">
    <property type="entry name" value="FAF"/>
</dbReference>
<protein>
    <recommendedName>
        <fullName evidence="2">FAF domain-containing protein</fullName>
    </recommendedName>
</protein>
<evidence type="ECO:0000313" key="3">
    <source>
        <dbReference type="EMBL" id="TMX04526.1"/>
    </source>
</evidence>
<evidence type="ECO:0000256" key="1">
    <source>
        <dbReference type="ARBA" id="ARBA00008690"/>
    </source>
</evidence>
<proteinExistence type="inferred from homology"/>
<dbReference type="AlphaFoldDB" id="A0A6N2CD43"/>
<dbReference type="InterPro" id="IPR046431">
    <property type="entry name" value="FAF_dom"/>
</dbReference>
<comment type="similarity">
    <text evidence="1">Belongs to the fantastic four family.</text>
</comment>
<sequence length="165" mass="18445">MDVVINKVAKESGGWWSLILCNPKREDYGEKQVTKLSIKSLEMCTESLGSETGRESSESIENNNNNYSKIVKRHTSTTSNKILVAHFPPPLTSIIQVTPHRQGDRLILKATTISAPKSCFKAERLHGRLRLSFNNTEIIAQNGYITPTKCNQNGTKIPTFWVAIS</sequence>
<comment type="caution">
    <text evidence="3">The sequence shown here is derived from an EMBL/GenBank/DDBJ whole genome shotgun (WGS) entry which is preliminary data.</text>
</comment>
<organism evidence="3">
    <name type="scientific">Solanum chilense</name>
    <name type="common">Tomato</name>
    <name type="synonym">Lycopersicon chilense</name>
    <dbReference type="NCBI Taxonomy" id="4083"/>
    <lineage>
        <taxon>Eukaryota</taxon>
        <taxon>Viridiplantae</taxon>
        <taxon>Streptophyta</taxon>
        <taxon>Embryophyta</taxon>
        <taxon>Tracheophyta</taxon>
        <taxon>Spermatophyta</taxon>
        <taxon>Magnoliopsida</taxon>
        <taxon>eudicotyledons</taxon>
        <taxon>Gunneridae</taxon>
        <taxon>Pentapetalae</taxon>
        <taxon>asterids</taxon>
        <taxon>lamiids</taxon>
        <taxon>Solanales</taxon>
        <taxon>Solanaceae</taxon>
        <taxon>Solanoideae</taxon>
        <taxon>Solaneae</taxon>
        <taxon>Solanum</taxon>
        <taxon>Solanum subgen. Lycopersicon</taxon>
    </lineage>
</organism>
<dbReference type="PANTHER" id="PTHR33155:SF69">
    <property type="entry name" value="PROTEIN FANTASTIC FOUR 2-LIKE"/>
    <property type="match status" value="1"/>
</dbReference>
<name>A0A6N2CD43_SOLCI</name>